<organism evidence="2 3">
    <name type="scientific">Candidatus Gottesmanbacteria bacterium GW2011_GWC2_39_8</name>
    <dbReference type="NCBI Taxonomy" id="1618450"/>
    <lineage>
        <taxon>Bacteria</taxon>
        <taxon>Candidatus Gottesmaniibacteriota</taxon>
    </lineage>
</organism>
<reference evidence="2 3" key="1">
    <citation type="journal article" date="2015" name="Nature">
        <title>rRNA introns, odd ribosomes, and small enigmatic genomes across a large radiation of phyla.</title>
        <authorList>
            <person name="Brown C.T."/>
            <person name="Hug L.A."/>
            <person name="Thomas B.C."/>
            <person name="Sharon I."/>
            <person name="Castelle C.J."/>
            <person name="Singh A."/>
            <person name="Wilkins M.J."/>
            <person name="Williams K.H."/>
            <person name="Banfield J.F."/>
        </authorList>
    </citation>
    <scope>NUCLEOTIDE SEQUENCE [LARGE SCALE GENOMIC DNA]</scope>
</reference>
<sequence length="288" mass="31729">MKKIFFLPLFFICLLTFQSLAQESKEASPPPSDPELLRLTIKPNYDCISGAGCSGSVEETAKTFAIVKAKKEASSGGLQDSSVYLEKHEWSNGFWDGGKYTLSNHPTDIVKTESKTEHIITYPSSSGQLTIKYTLGAFNPETRTQDFSIENIEGLKSYKQEGKVTPDPISFNWKIVQKEDGSFKVVDAEDPSFEIHSIILKIGAWKTGILSGDGGATHLEISGTKETINEEGQTIRASHVKSQPITHHLKKVETAPKEEGLCGLNPLQDIKNLSKFSTSVLDLTTKFL</sequence>
<feature type="signal peptide" evidence="1">
    <location>
        <begin position="1"/>
        <end position="21"/>
    </location>
</feature>
<evidence type="ECO:0000256" key="1">
    <source>
        <dbReference type="SAM" id="SignalP"/>
    </source>
</evidence>
<keyword evidence="1" id="KW-0732">Signal</keyword>
<evidence type="ECO:0000313" key="2">
    <source>
        <dbReference type="EMBL" id="KKR33848.1"/>
    </source>
</evidence>
<protein>
    <submittedName>
        <fullName evidence="2">Uncharacterized protein</fullName>
    </submittedName>
</protein>
<dbReference type="EMBL" id="LBXN01000011">
    <property type="protein sequence ID" value="KKR33848.1"/>
    <property type="molecule type" value="Genomic_DNA"/>
</dbReference>
<comment type="caution">
    <text evidence="2">The sequence shown here is derived from an EMBL/GenBank/DDBJ whole genome shotgun (WGS) entry which is preliminary data.</text>
</comment>
<evidence type="ECO:0000313" key="3">
    <source>
        <dbReference type="Proteomes" id="UP000034539"/>
    </source>
</evidence>
<name>A0A0G0Q130_9BACT</name>
<dbReference type="Proteomes" id="UP000034539">
    <property type="component" value="Unassembled WGS sequence"/>
</dbReference>
<dbReference type="AlphaFoldDB" id="A0A0G0Q130"/>
<feature type="chain" id="PRO_5002534085" evidence="1">
    <location>
        <begin position="22"/>
        <end position="288"/>
    </location>
</feature>
<gene>
    <name evidence="2" type="ORF">UT63_C0011G0030</name>
</gene>
<accession>A0A0G0Q130</accession>
<proteinExistence type="predicted"/>